<feature type="domain" description="POTRA" evidence="10">
    <location>
        <begin position="52"/>
        <end position="129"/>
    </location>
</feature>
<dbReference type="GO" id="GO:0008320">
    <property type="term" value="F:protein transmembrane transporter activity"/>
    <property type="evidence" value="ECO:0007669"/>
    <property type="project" value="TreeGrafter"/>
</dbReference>
<dbReference type="PANTHER" id="PTHR34597">
    <property type="entry name" value="SLR1661 PROTEIN"/>
    <property type="match status" value="1"/>
</dbReference>
<keyword evidence="6" id="KW-0653">Protein transport</keyword>
<comment type="caution">
    <text evidence="11">The sequence shown here is derived from an EMBL/GenBank/DDBJ whole genome shotgun (WGS) entry which is preliminary data.</text>
</comment>
<dbReference type="Gene3D" id="3.10.20.310">
    <property type="entry name" value="membrane protein fhac"/>
    <property type="match status" value="1"/>
</dbReference>
<evidence type="ECO:0000256" key="4">
    <source>
        <dbReference type="ARBA" id="ARBA00022452"/>
    </source>
</evidence>
<dbReference type="InterPro" id="IPR034746">
    <property type="entry name" value="POTRA"/>
</dbReference>
<evidence type="ECO:0000259" key="10">
    <source>
        <dbReference type="PROSITE" id="PS51779"/>
    </source>
</evidence>
<keyword evidence="9" id="KW-0732">Signal</keyword>
<protein>
    <submittedName>
        <fullName evidence="11">ShlB/FhaC/HecB family hemolysin secretion/activation protein</fullName>
    </submittedName>
</protein>
<keyword evidence="3" id="KW-0813">Transport</keyword>
<keyword evidence="7" id="KW-0472">Membrane</keyword>
<proteinExistence type="inferred from homology"/>
<dbReference type="PANTHER" id="PTHR34597:SF3">
    <property type="entry name" value="OUTER MEMBRANE TRANSPORTER CDIB"/>
    <property type="match status" value="1"/>
</dbReference>
<dbReference type="AlphaFoldDB" id="A0A923HPQ3"/>
<dbReference type="RefSeq" id="WP_186917912.1">
    <property type="nucleotide sequence ID" value="NZ_JACOFZ010000012.1"/>
</dbReference>
<gene>
    <name evidence="11" type="ORF">H8K36_17950</name>
</gene>
<evidence type="ECO:0000256" key="5">
    <source>
        <dbReference type="ARBA" id="ARBA00022692"/>
    </source>
</evidence>
<evidence type="ECO:0000256" key="6">
    <source>
        <dbReference type="ARBA" id="ARBA00022927"/>
    </source>
</evidence>
<name>A0A923HPQ3_9BURK</name>
<evidence type="ECO:0000313" key="11">
    <source>
        <dbReference type="EMBL" id="MBC3883279.1"/>
    </source>
</evidence>
<dbReference type="InterPro" id="IPR013686">
    <property type="entry name" value="Polypept-transport_assoc_ShlB"/>
</dbReference>
<organism evidence="11 12">
    <name type="scientific">Undibacterium nitidum</name>
    <dbReference type="NCBI Taxonomy" id="2762298"/>
    <lineage>
        <taxon>Bacteria</taxon>
        <taxon>Pseudomonadati</taxon>
        <taxon>Pseudomonadota</taxon>
        <taxon>Betaproteobacteria</taxon>
        <taxon>Burkholderiales</taxon>
        <taxon>Oxalobacteraceae</taxon>
        <taxon>Undibacterium</taxon>
    </lineage>
</organism>
<accession>A0A923HPQ3</accession>
<evidence type="ECO:0000313" key="12">
    <source>
        <dbReference type="Proteomes" id="UP000627446"/>
    </source>
</evidence>
<evidence type="ECO:0000256" key="2">
    <source>
        <dbReference type="ARBA" id="ARBA00009055"/>
    </source>
</evidence>
<evidence type="ECO:0000256" key="7">
    <source>
        <dbReference type="ARBA" id="ARBA00023136"/>
    </source>
</evidence>
<comment type="similarity">
    <text evidence="2">Belongs to the TPS (TC 1.B.20) family.</text>
</comment>
<evidence type="ECO:0000256" key="8">
    <source>
        <dbReference type="ARBA" id="ARBA00023237"/>
    </source>
</evidence>
<keyword evidence="4" id="KW-1134">Transmembrane beta strand</keyword>
<dbReference type="Pfam" id="PF08479">
    <property type="entry name" value="POTRA_2"/>
    <property type="match status" value="1"/>
</dbReference>
<evidence type="ECO:0000256" key="9">
    <source>
        <dbReference type="SAM" id="SignalP"/>
    </source>
</evidence>
<keyword evidence="5" id="KW-0812">Transmembrane</keyword>
<evidence type="ECO:0000256" key="1">
    <source>
        <dbReference type="ARBA" id="ARBA00004442"/>
    </source>
</evidence>
<dbReference type="Pfam" id="PF03865">
    <property type="entry name" value="ShlB"/>
    <property type="match status" value="1"/>
</dbReference>
<evidence type="ECO:0000256" key="3">
    <source>
        <dbReference type="ARBA" id="ARBA00022448"/>
    </source>
</evidence>
<dbReference type="Gene3D" id="2.40.160.50">
    <property type="entry name" value="membrane protein fhac: a member of the omp85/tpsb transporter family"/>
    <property type="match status" value="1"/>
</dbReference>
<dbReference type="GO" id="GO:0009279">
    <property type="term" value="C:cell outer membrane"/>
    <property type="evidence" value="ECO:0007669"/>
    <property type="project" value="UniProtKB-SubCell"/>
</dbReference>
<reference evidence="11" key="1">
    <citation type="submission" date="2020-08" db="EMBL/GenBank/DDBJ databases">
        <title>Novel species isolated from subtropical streams in China.</title>
        <authorList>
            <person name="Lu H."/>
        </authorList>
    </citation>
    <scope>NUCLEOTIDE SEQUENCE</scope>
    <source>
        <strain evidence="11">LX22W</strain>
    </source>
</reference>
<dbReference type="EMBL" id="JACOFZ010000012">
    <property type="protein sequence ID" value="MBC3883279.1"/>
    <property type="molecule type" value="Genomic_DNA"/>
</dbReference>
<dbReference type="GO" id="GO:0046819">
    <property type="term" value="P:protein secretion by the type V secretion system"/>
    <property type="evidence" value="ECO:0007669"/>
    <property type="project" value="TreeGrafter"/>
</dbReference>
<keyword evidence="8" id="KW-0998">Cell outer membrane</keyword>
<dbReference type="InterPro" id="IPR051544">
    <property type="entry name" value="TPS_OM_transporter"/>
</dbReference>
<dbReference type="PROSITE" id="PS51779">
    <property type="entry name" value="POTRA"/>
    <property type="match status" value="1"/>
</dbReference>
<feature type="chain" id="PRO_5037886192" evidence="9">
    <location>
        <begin position="36"/>
        <end position="546"/>
    </location>
</feature>
<dbReference type="Proteomes" id="UP000627446">
    <property type="component" value="Unassembled WGS sequence"/>
</dbReference>
<comment type="subcellular location">
    <subcellularLocation>
        <location evidence="1">Cell outer membrane</location>
    </subcellularLocation>
</comment>
<dbReference type="InterPro" id="IPR005565">
    <property type="entry name" value="Hemolysn_activator_HlyB_C"/>
</dbReference>
<sequence length="546" mass="60832">MTRPHSLFDFSRHRRASCLALAVAGLCVIHLPSFAQTQNNVTGYVVRYVIGLPLKEVQISGNTKLSNVQLQEAIQEFIGKQITASDVEEIRTRLTRVYVDAGYINSGAVFVMPSSPDKTDSLRFNIIEGRLLEVKAQGLQGLHASYVQRRLPASTDVLNVNSLREQFQLLLQDPLFERIQSRLLPSGQLGEAVFELDVLRKTPYSFSIFANNYRSPAIGEAVLGASVVVRNLSGNGDALDAQIGKSDGAAPYHVAWTTPLPNPAQSLQWSWDQGRSNVVEAPLDVVDIHSKTSSIEMKWGQTWANTLARRFEIGLALSSKQTRSSLLGEDFSFSPGEINGRSKTQVFKLSQDWSERGDNFGFLGRSTFSFGRNNNLELDQKSSDSLIPPRQYFVWNGQLQWLRQLPQVHSQLLMRAQWQWSPSRLIPMEKMAVGGNASVRGYRESQLLRDQAQVLSVEFQRVILNDPQNSQQITALVFVDGGRAKNHAEQAQSLSSWGIGLKAQYAAWFADVTFAKRLHGPAGVGVPAKQSWQDQGVQLQLAYKFN</sequence>
<dbReference type="GO" id="GO:0098046">
    <property type="term" value="C:type V protein secretion system complex"/>
    <property type="evidence" value="ECO:0007669"/>
    <property type="project" value="TreeGrafter"/>
</dbReference>
<keyword evidence="12" id="KW-1185">Reference proteome</keyword>
<feature type="signal peptide" evidence="9">
    <location>
        <begin position="1"/>
        <end position="35"/>
    </location>
</feature>